<evidence type="ECO:0000256" key="1">
    <source>
        <dbReference type="SAM" id="Coils"/>
    </source>
</evidence>
<accession>A0ABT9NZ58</accession>
<evidence type="ECO:0000256" key="2">
    <source>
        <dbReference type="SAM" id="MobiDB-lite"/>
    </source>
</evidence>
<feature type="region of interest" description="Disordered" evidence="2">
    <location>
        <begin position="1"/>
        <end position="33"/>
    </location>
</feature>
<name>A0ABT9NZ58_9ACTN</name>
<keyword evidence="4" id="KW-1185">Reference proteome</keyword>
<proteinExistence type="predicted"/>
<evidence type="ECO:0000313" key="3">
    <source>
        <dbReference type="EMBL" id="MDP9825542.1"/>
    </source>
</evidence>
<dbReference type="InterPro" id="IPR023346">
    <property type="entry name" value="Lysozyme-like_dom_sf"/>
</dbReference>
<comment type="caution">
    <text evidence="3">The sequence shown here is derived from an EMBL/GenBank/DDBJ whole genome shotgun (WGS) entry which is preliminary data.</text>
</comment>
<organism evidence="3 4">
    <name type="scientific">Kineosporia succinea</name>
    <dbReference type="NCBI Taxonomy" id="84632"/>
    <lineage>
        <taxon>Bacteria</taxon>
        <taxon>Bacillati</taxon>
        <taxon>Actinomycetota</taxon>
        <taxon>Actinomycetes</taxon>
        <taxon>Kineosporiales</taxon>
        <taxon>Kineosporiaceae</taxon>
        <taxon>Kineosporia</taxon>
    </lineage>
</organism>
<sequence length="286" mass="29792">MDPVRSGLAGPRGVSAVPMVGTGGPWSGVTQMRRDPGRTVERLYVLPSALRSLSVAVLLTAVTGTVIATAPQSDRDAQTSANGAVRPAEQDLTGRITLTGSTLSSSGAVSTLTAPALATSALTTASAKSSQDIKASAARAAAVKAKAAKAAAKVAAAQKAAAKKEAERKAAARRQAAAKAQASRTSPRTAKAVAKLMVADRGWKSGQYTCLVKLWEKESNWRHTATNRSSGAYGIPQSLPGSKMKAAGKDWRTNPTTQIKWGLRYISDRYGSPCGAWSHSRSVGWY</sequence>
<dbReference type="EMBL" id="JAUSQZ010000001">
    <property type="protein sequence ID" value="MDP9825542.1"/>
    <property type="molecule type" value="Genomic_DNA"/>
</dbReference>
<dbReference type="Proteomes" id="UP001235712">
    <property type="component" value="Unassembled WGS sequence"/>
</dbReference>
<evidence type="ECO:0008006" key="5">
    <source>
        <dbReference type="Google" id="ProtNLM"/>
    </source>
</evidence>
<reference evidence="3 4" key="1">
    <citation type="submission" date="2023-07" db="EMBL/GenBank/DDBJ databases">
        <title>Sequencing the genomes of 1000 actinobacteria strains.</title>
        <authorList>
            <person name="Klenk H.-P."/>
        </authorList>
    </citation>
    <scope>NUCLEOTIDE SEQUENCE [LARGE SCALE GENOMIC DNA]</scope>
    <source>
        <strain evidence="3 4">DSM 44388</strain>
    </source>
</reference>
<feature type="coiled-coil region" evidence="1">
    <location>
        <begin position="145"/>
        <end position="183"/>
    </location>
</feature>
<dbReference type="SUPFAM" id="SSF53955">
    <property type="entry name" value="Lysozyme-like"/>
    <property type="match status" value="1"/>
</dbReference>
<protein>
    <recommendedName>
        <fullName evidence="5">Transglycosylase-like protein with SLT domain</fullName>
    </recommendedName>
</protein>
<evidence type="ECO:0000313" key="4">
    <source>
        <dbReference type="Proteomes" id="UP001235712"/>
    </source>
</evidence>
<gene>
    <name evidence="3" type="ORF">J2S57_001291</name>
</gene>
<keyword evidence="1" id="KW-0175">Coiled coil</keyword>